<keyword evidence="8 14" id="KW-0963">Cytoplasm</keyword>
<comment type="similarity">
    <text evidence="4 14 17">Belongs to the phosphoglycerate kinase family.</text>
</comment>
<keyword evidence="10 14" id="KW-0547">Nucleotide-binding</keyword>
<evidence type="ECO:0000256" key="15">
    <source>
        <dbReference type="PIRSR" id="PIRSR000724-1"/>
    </source>
</evidence>
<dbReference type="GO" id="GO:0006096">
    <property type="term" value="P:glycolytic process"/>
    <property type="evidence" value="ECO:0007669"/>
    <property type="project" value="UniProtKB-UniRule"/>
</dbReference>
<organism evidence="18 19">
    <name type="scientific">Buchnera aphidicola</name>
    <name type="common">Cinara kochiana kochiana</name>
    <dbReference type="NCBI Taxonomy" id="2518976"/>
    <lineage>
        <taxon>Bacteria</taxon>
        <taxon>Pseudomonadati</taxon>
        <taxon>Pseudomonadota</taxon>
        <taxon>Gammaproteobacteria</taxon>
        <taxon>Enterobacterales</taxon>
        <taxon>Erwiniaceae</taxon>
        <taxon>Buchnera</taxon>
    </lineage>
</organism>
<dbReference type="PANTHER" id="PTHR11406">
    <property type="entry name" value="PHOSPHOGLYCERATE KINASE"/>
    <property type="match status" value="1"/>
</dbReference>
<evidence type="ECO:0000256" key="8">
    <source>
        <dbReference type="ARBA" id="ARBA00022490"/>
    </source>
</evidence>
<feature type="binding site" evidence="14">
    <location>
        <position position="145"/>
    </location>
    <ligand>
        <name>substrate</name>
    </ligand>
</feature>
<evidence type="ECO:0000313" key="18">
    <source>
        <dbReference type="EMBL" id="VFP81192.1"/>
    </source>
</evidence>
<evidence type="ECO:0000256" key="3">
    <source>
        <dbReference type="ARBA" id="ARBA00004838"/>
    </source>
</evidence>
<keyword evidence="13 14" id="KW-0324">Glycolysis</keyword>
<feature type="binding site" evidence="14 16">
    <location>
        <position position="312"/>
    </location>
    <ligand>
        <name>ATP</name>
        <dbReference type="ChEBI" id="CHEBI:30616"/>
    </ligand>
</feature>
<dbReference type="FunFam" id="3.40.50.1260:FF:000002">
    <property type="entry name" value="Phosphoglycerate kinase"/>
    <property type="match status" value="1"/>
</dbReference>
<evidence type="ECO:0000256" key="5">
    <source>
        <dbReference type="ARBA" id="ARBA00011245"/>
    </source>
</evidence>
<dbReference type="Gene3D" id="3.40.50.1260">
    <property type="entry name" value="Phosphoglycerate kinase, N-terminal domain"/>
    <property type="match status" value="2"/>
</dbReference>
<dbReference type="SUPFAM" id="SSF53748">
    <property type="entry name" value="Phosphoglycerate kinase"/>
    <property type="match status" value="1"/>
</dbReference>
<dbReference type="OrthoDB" id="9808460at2"/>
<dbReference type="PIRSF" id="PIRSF000724">
    <property type="entry name" value="Pgk"/>
    <property type="match status" value="1"/>
</dbReference>
<evidence type="ECO:0000256" key="16">
    <source>
        <dbReference type="PIRSR" id="PIRSR000724-2"/>
    </source>
</evidence>
<comment type="catalytic activity">
    <reaction evidence="1 14 17">
        <text>(2R)-3-phosphoglycerate + ATP = (2R)-3-phospho-glyceroyl phosphate + ADP</text>
        <dbReference type="Rhea" id="RHEA:14801"/>
        <dbReference type="ChEBI" id="CHEBI:30616"/>
        <dbReference type="ChEBI" id="CHEBI:57604"/>
        <dbReference type="ChEBI" id="CHEBI:58272"/>
        <dbReference type="ChEBI" id="CHEBI:456216"/>
        <dbReference type="EC" id="2.7.2.3"/>
    </reaction>
</comment>
<dbReference type="GO" id="GO:0005829">
    <property type="term" value="C:cytosol"/>
    <property type="evidence" value="ECO:0007669"/>
    <property type="project" value="TreeGrafter"/>
</dbReference>
<comment type="subcellular location">
    <subcellularLocation>
        <location evidence="2 14">Cytoplasm</location>
    </subcellularLocation>
</comment>
<evidence type="ECO:0000256" key="7">
    <source>
        <dbReference type="ARBA" id="ARBA00016471"/>
    </source>
</evidence>
<name>A0A451D5W2_9GAMM</name>
<dbReference type="PROSITE" id="PS00111">
    <property type="entry name" value="PGLYCERATE_KINASE"/>
    <property type="match status" value="1"/>
</dbReference>
<gene>
    <name evidence="14 18" type="primary">pgk</name>
    <name evidence="18" type="ORF">BUCIKOCA2762_287</name>
</gene>
<comment type="pathway">
    <text evidence="3 14">Carbohydrate degradation; glycolysis; pyruvate from D-glyceraldehyde 3-phosphate: step 2/5.</text>
</comment>
<feature type="binding site" evidence="14 15">
    <location>
        <begin position="19"/>
        <end position="21"/>
    </location>
    <ligand>
        <name>substrate</name>
    </ligand>
</feature>
<dbReference type="GO" id="GO:0004618">
    <property type="term" value="F:phosphoglycerate kinase activity"/>
    <property type="evidence" value="ECO:0007669"/>
    <property type="project" value="UniProtKB-UniRule"/>
</dbReference>
<feature type="binding site" evidence="15">
    <location>
        <position position="34"/>
    </location>
    <ligand>
        <name>(2R)-3-phosphoglycerate</name>
        <dbReference type="ChEBI" id="CHEBI:58272"/>
    </ligand>
</feature>
<keyword evidence="12 14" id="KW-0067">ATP-binding</keyword>
<evidence type="ECO:0000256" key="6">
    <source>
        <dbReference type="ARBA" id="ARBA00013061"/>
    </source>
</evidence>
<dbReference type="GO" id="GO:0005524">
    <property type="term" value="F:ATP binding"/>
    <property type="evidence" value="ECO:0007669"/>
    <property type="project" value="UniProtKB-KW"/>
</dbReference>
<evidence type="ECO:0000256" key="11">
    <source>
        <dbReference type="ARBA" id="ARBA00022777"/>
    </source>
</evidence>
<dbReference type="GO" id="GO:0043531">
    <property type="term" value="F:ADP binding"/>
    <property type="evidence" value="ECO:0007669"/>
    <property type="project" value="TreeGrafter"/>
</dbReference>
<feature type="binding site" evidence="14 16">
    <location>
        <begin position="338"/>
        <end position="341"/>
    </location>
    <ligand>
        <name>ATP</name>
        <dbReference type="ChEBI" id="CHEBI:30616"/>
    </ligand>
</feature>
<feature type="binding site" evidence="14 15">
    <location>
        <begin position="57"/>
        <end position="60"/>
    </location>
    <ligand>
        <name>substrate</name>
    </ligand>
</feature>
<reference evidence="18 19" key="1">
    <citation type="submission" date="2019-02" db="EMBL/GenBank/DDBJ databases">
        <authorList>
            <person name="Manzano-Marin A."/>
            <person name="Manzano-Marin A."/>
        </authorList>
    </citation>
    <scope>NUCLEOTIDE SEQUENCE [LARGE SCALE GENOMIC DNA]</scope>
    <source>
        <strain evidence="18 19">BuCikochiana</strain>
    </source>
</reference>
<evidence type="ECO:0000256" key="2">
    <source>
        <dbReference type="ARBA" id="ARBA00004496"/>
    </source>
</evidence>
<evidence type="ECO:0000256" key="14">
    <source>
        <dbReference type="HAMAP-Rule" id="MF_00145"/>
    </source>
</evidence>
<evidence type="ECO:0000256" key="12">
    <source>
        <dbReference type="ARBA" id="ARBA00022840"/>
    </source>
</evidence>
<keyword evidence="11 14" id="KW-0418">Kinase</keyword>
<dbReference type="RefSeq" id="WP_154028722.1">
    <property type="nucleotide sequence ID" value="NZ_LR217707.1"/>
</dbReference>
<feature type="binding site" evidence="15">
    <location>
        <position position="145"/>
    </location>
    <ligand>
        <name>(2R)-3-phosphoglycerate</name>
        <dbReference type="ChEBI" id="CHEBI:58272"/>
    </ligand>
</feature>
<dbReference type="UniPathway" id="UPA00109">
    <property type="reaction ID" value="UER00185"/>
</dbReference>
<dbReference type="HAMAP" id="MF_00145">
    <property type="entry name" value="Phosphoglyc_kinase"/>
    <property type="match status" value="1"/>
</dbReference>
<dbReference type="PANTHER" id="PTHR11406:SF23">
    <property type="entry name" value="PHOSPHOGLYCERATE KINASE 1, CHLOROPLASTIC-RELATED"/>
    <property type="match status" value="1"/>
</dbReference>
<feature type="binding site" evidence="14">
    <location>
        <position position="112"/>
    </location>
    <ligand>
        <name>substrate</name>
    </ligand>
</feature>
<dbReference type="FunFam" id="3.40.50.1260:FF:000001">
    <property type="entry name" value="Phosphoglycerate kinase"/>
    <property type="match status" value="1"/>
</dbReference>
<dbReference type="EC" id="2.7.2.3" evidence="6 14"/>
<dbReference type="InterPro" id="IPR015911">
    <property type="entry name" value="Phosphoglycerate_kinase_CS"/>
</dbReference>
<dbReference type="PRINTS" id="PR00477">
    <property type="entry name" value="PHGLYCKINASE"/>
</dbReference>
<accession>A0A451D5W2</accession>
<evidence type="ECO:0000256" key="13">
    <source>
        <dbReference type="ARBA" id="ARBA00023152"/>
    </source>
</evidence>
<dbReference type="GO" id="GO:0006094">
    <property type="term" value="P:gluconeogenesis"/>
    <property type="evidence" value="ECO:0007669"/>
    <property type="project" value="TreeGrafter"/>
</dbReference>
<proteinExistence type="inferred from homology"/>
<evidence type="ECO:0000256" key="17">
    <source>
        <dbReference type="RuleBase" id="RU000532"/>
    </source>
</evidence>
<evidence type="ECO:0000256" key="9">
    <source>
        <dbReference type="ARBA" id="ARBA00022679"/>
    </source>
</evidence>
<protein>
    <recommendedName>
        <fullName evidence="7 14">Phosphoglycerate kinase</fullName>
        <ecNumber evidence="6 14">2.7.2.3</ecNumber>
    </recommendedName>
</protein>
<dbReference type="AlphaFoldDB" id="A0A451D5W2"/>
<dbReference type="InterPro" id="IPR036043">
    <property type="entry name" value="Phosphoglycerate_kinase_sf"/>
</dbReference>
<evidence type="ECO:0000256" key="10">
    <source>
        <dbReference type="ARBA" id="ARBA00022741"/>
    </source>
</evidence>
<dbReference type="InterPro" id="IPR015824">
    <property type="entry name" value="Phosphoglycerate_kinase_N"/>
</dbReference>
<dbReference type="Proteomes" id="UP000294380">
    <property type="component" value="Chromosome"/>
</dbReference>
<evidence type="ECO:0000256" key="1">
    <source>
        <dbReference type="ARBA" id="ARBA00000642"/>
    </source>
</evidence>
<evidence type="ECO:0000313" key="19">
    <source>
        <dbReference type="Proteomes" id="UP000294380"/>
    </source>
</evidence>
<keyword evidence="9 14" id="KW-0808">Transferase</keyword>
<feature type="binding site" evidence="15">
    <location>
        <position position="112"/>
    </location>
    <ligand>
        <name>(2R)-3-phosphoglycerate</name>
        <dbReference type="ChEBI" id="CHEBI:58272"/>
    </ligand>
</feature>
<comment type="subunit">
    <text evidence="5 14">Monomer.</text>
</comment>
<feature type="binding site" evidence="14 16">
    <location>
        <position position="196"/>
    </location>
    <ligand>
        <name>ATP</name>
        <dbReference type="ChEBI" id="CHEBI:30616"/>
    </ligand>
</feature>
<dbReference type="EMBL" id="LR217707">
    <property type="protein sequence ID" value="VFP81192.1"/>
    <property type="molecule type" value="Genomic_DNA"/>
</dbReference>
<dbReference type="InterPro" id="IPR001576">
    <property type="entry name" value="Phosphoglycerate_kinase"/>
</dbReference>
<feature type="binding site" evidence="14">
    <location>
        <position position="34"/>
    </location>
    <ligand>
        <name>substrate</name>
    </ligand>
</feature>
<evidence type="ECO:0000256" key="4">
    <source>
        <dbReference type="ARBA" id="ARBA00008982"/>
    </source>
</evidence>
<comment type="caution">
    <text evidence="14">Lacks conserved residue(s) required for the propagation of feature annotation.</text>
</comment>
<dbReference type="Pfam" id="PF00162">
    <property type="entry name" value="PGK"/>
    <property type="match status" value="1"/>
</dbReference>
<sequence length="382" mass="42848">MLHMKDLDLKNKRVFIRLDLNVPLNKGKIISSERIDRALPTIKLALKKNAKIIIASHLGRPTEGQYDKKFSLFPIFIYLKKKLIGVNITFIKKYLKGIDIDSHQIVVLENVRFNLGETTNNIDLSKKYANLCDIFVMDAFATAHRIESSTYGICDFVKQSCIGPLLYSEIKILKSILNKSKHPIVTIIGGAKISTKFKLLSSLLKITDTMLLGGGIANTFISMFHPVGKSLYEINFKNKAKILYKTKKIFLPIDSRVSTSYSINSIATIKSVSNILPNEEILDIGNETIKKYKKIIKQAKTILWNGPMGVFEFPNFRKGTEEIAKSIANSTAFSVAGGGDTIAVIDLFNIYNKISYISTGGGAFLEFIEHKTLPILEKFKKQ</sequence>